<keyword evidence="1" id="KW-0812">Transmembrane</keyword>
<protein>
    <recommendedName>
        <fullName evidence="4">Transmembrane protein</fullName>
    </recommendedName>
</protein>
<organism evidence="2 3">
    <name type="scientific">Stenotrophomonas maltophilia</name>
    <name type="common">Pseudomonas maltophilia</name>
    <name type="synonym">Xanthomonas maltophilia</name>
    <dbReference type="NCBI Taxonomy" id="40324"/>
    <lineage>
        <taxon>Bacteria</taxon>
        <taxon>Pseudomonadati</taxon>
        <taxon>Pseudomonadota</taxon>
        <taxon>Gammaproteobacteria</taxon>
        <taxon>Lysobacterales</taxon>
        <taxon>Lysobacteraceae</taxon>
        <taxon>Stenotrophomonas</taxon>
        <taxon>Stenotrophomonas maltophilia group</taxon>
    </lineage>
</organism>
<dbReference type="AlphaFoldDB" id="A0A246HMS7"/>
<evidence type="ECO:0008006" key="4">
    <source>
        <dbReference type="Google" id="ProtNLM"/>
    </source>
</evidence>
<name>A0A246HMS7_STEMA</name>
<reference evidence="2 3" key="1">
    <citation type="submission" date="2017-06" db="EMBL/GenBank/DDBJ databases">
        <authorList>
            <person name="Kim H.J."/>
            <person name="Triplett B.A."/>
        </authorList>
    </citation>
    <scope>NUCLEOTIDE SEQUENCE [LARGE SCALE GENOMIC DNA]</scope>
    <source>
        <strain evidence="2 3">13146</strain>
    </source>
</reference>
<accession>A0A246HMS7</accession>
<feature type="transmembrane region" description="Helical" evidence="1">
    <location>
        <begin position="40"/>
        <end position="58"/>
    </location>
</feature>
<dbReference type="Proteomes" id="UP000198157">
    <property type="component" value="Unassembled WGS sequence"/>
</dbReference>
<proteinExistence type="predicted"/>
<evidence type="ECO:0000313" key="2">
    <source>
        <dbReference type="EMBL" id="OWQ53926.1"/>
    </source>
</evidence>
<keyword evidence="1" id="KW-1133">Transmembrane helix</keyword>
<gene>
    <name evidence="2" type="ORF">CEE60_09660</name>
</gene>
<comment type="caution">
    <text evidence="2">The sequence shown here is derived from an EMBL/GenBank/DDBJ whole genome shotgun (WGS) entry which is preliminary data.</text>
</comment>
<evidence type="ECO:0000256" key="1">
    <source>
        <dbReference type="SAM" id="Phobius"/>
    </source>
</evidence>
<evidence type="ECO:0000313" key="3">
    <source>
        <dbReference type="Proteomes" id="UP000198157"/>
    </source>
</evidence>
<dbReference type="EMBL" id="NIVS01000020">
    <property type="protein sequence ID" value="OWQ53926.1"/>
    <property type="molecule type" value="Genomic_DNA"/>
</dbReference>
<keyword evidence="1" id="KW-0472">Membrane</keyword>
<sequence length="100" mass="10603">MDPSQADAVAEAMLQPDPKREAVRARHLASAAQLKRQRKAAGASLVGMAVGAAVASQFPMAFSQGMLIGALLTYLPTKLWLDRRARLADPAIRGDGHAQP</sequence>